<gene>
    <name evidence="2" type="ORF">PHAVU_006G018400g</name>
</gene>
<evidence type="ECO:0000313" key="2">
    <source>
        <dbReference type="EMBL" id="ESW18164.1"/>
    </source>
</evidence>
<dbReference type="OMA" id="DEVMWEM"/>
<reference evidence="3" key="1">
    <citation type="journal article" date="2014" name="Nat. Genet.">
        <title>A reference genome for common bean and genome-wide analysis of dual domestications.</title>
        <authorList>
            <person name="Schmutz J."/>
            <person name="McClean P.E."/>
            <person name="Mamidi S."/>
            <person name="Wu G.A."/>
            <person name="Cannon S.B."/>
            <person name="Grimwood J."/>
            <person name="Jenkins J."/>
            <person name="Shu S."/>
            <person name="Song Q."/>
            <person name="Chavarro C."/>
            <person name="Torres-Torres M."/>
            <person name="Geffroy V."/>
            <person name="Moghaddam S.M."/>
            <person name="Gao D."/>
            <person name="Abernathy B."/>
            <person name="Barry K."/>
            <person name="Blair M."/>
            <person name="Brick M.A."/>
            <person name="Chovatia M."/>
            <person name="Gepts P."/>
            <person name="Goodstein D.M."/>
            <person name="Gonzales M."/>
            <person name="Hellsten U."/>
            <person name="Hyten D.L."/>
            <person name="Jia G."/>
            <person name="Kelly J.D."/>
            <person name="Kudrna D."/>
            <person name="Lee R."/>
            <person name="Richard M.M."/>
            <person name="Miklas P.N."/>
            <person name="Osorno J.M."/>
            <person name="Rodrigues J."/>
            <person name="Thareau V."/>
            <person name="Urrea C.A."/>
            <person name="Wang M."/>
            <person name="Yu Y."/>
            <person name="Zhang M."/>
            <person name="Wing R.A."/>
            <person name="Cregan P.B."/>
            <person name="Rokhsar D.S."/>
            <person name="Jackson S.A."/>
        </authorList>
    </citation>
    <scope>NUCLEOTIDE SEQUENCE [LARGE SCALE GENOMIC DNA]</scope>
    <source>
        <strain evidence="3">cv. G19833</strain>
    </source>
</reference>
<dbReference type="Gramene" id="ESW18164">
    <property type="protein sequence ID" value="ESW18164"/>
    <property type="gene ID" value="PHAVU_006G018400g"/>
</dbReference>
<feature type="region of interest" description="Disordered" evidence="1">
    <location>
        <begin position="22"/>
        <end position="60"/>
    </location>
</feature>
<dbReference type="InterPro" id="IPR036691">
    <property type="entry name" value="Endo/exonu/phosph_ase_sf"/>
</dbReference>
<evidence type="ECO:0008006" key="4">
    <source>
        <dbReference type="Google" id="ProtNLM"/>
    </source>
</evidence>
<dbReference type="Proteomes" id="UP000000226">
    <property type="component" value="Chromosome 6"/>
</dbReference>
<evidence type="ECO:0000256" key="1">
    <source>
        <dbReference type="SAM" id="MobiDB-lite"/>
    </source>
</evidence>
<name>V7BJJ2_PHAVU</name>
<feature type="compositionally biased region" description="Basic and acidic residues" evidence="1">
    <location>
        <begin position="34"/>
        <end position="46"/>
    </location>
</feature>
<dbReference type="SUPFAM" id="SSF56219">
    <property type="entry name" value="DNase I-like"/>
    <property type="match status" value="1"/>
</dbReference>
<evidence type="ECO:0000313" key="3">
    <source>
        <dbReference type="Proteomes" id="UP000000226"/>
    </source>
</evidence>
<protein>
    <recommendedName>
        <fullName evidence="4">Endonuclease/exonuclease/phosphatase domain-containing protein</fullName>
    </recommendedName>
</protein>
<accession>V7BJJ2</accession>
<dbReference type="EMBL" id="CM002293">
    <property type="protein sequence ID" value="ESW18164.1"/>
    <property type="molecule type" value="Genomic_DNA"/>
</dbReference>
<organism evidence="2 3">
    <name type="scientific">Phaseolus vulgaris</name>
    <name type="common">Kidney bean</name>
    <name type="synonym">French bean</name>
    <dbReference type="NCBI Taxonomy" id="3885"/>
    <lineage>
        <taxon>Eukaryota</taxon>
        <taxon>Viridiplantae</taxon>
        <taxon>Streptophyta</taxon>
        <taxon>Embryophyta</taxon>
        <taxon>Tracheophyta</taxon>
        <taxon>Spermatophyta</taxon>
        <taxon>Magnoliopsida</taxon>
        <taxon>eudicotyledons</taxon>
        <taxon>Gunneridae</taxon>
        <taxon>Pentapetalae</taxon>
        <taxon>rosids</taxon>
        <taxon>fabids</taxon>
        <taxon>Fabales</taxon>
        <taxon>Fabaceae</taxon>
        <taxon>Papilionoideae</taxon>
        <taxon>50 kb inversion clade</taxon>
        <taxon>NPAAA clade</taxon>
        <taxon>indigoferoid/millettioid clade</taxon>
        <taxon>Phaseoleae</taxon>
        <taxon>Phaseolus</taxon>
    </lineage>
</organism>
<dbReference type="OrthoDB" id="1432456at2759"/>
<keyword evidence="3" id="KW-1185">Reference proteome</keyword>
<sequence length="195" mass="21717">MWEDNGMLNLCTVNGVSEDDVDAGVATPGAESPKVQEEGELCERRRSNTPARRRKKKGLGGGTKARYIRQIIACEGAEFVCLQETKSKVLSEAKCFSLWGNNKIGWLHYDGDNGSGSLLSMWYKESFSYLSHMMGKGFIVVYGKHIKYDISCAVVNVYATCNLREKKMLWEKLSSINVASQKVGISMQLEDEVKG</sequence>
<dbReference type="Gene3D" id="3.60.10.10">
    <property type="entry name" value="Endonuclease/exonuclease/phosphatase"/>
    <property type="match status" value="1"/>
</dbReference>
<dbReference type="AlphaFoldDB" id="V7BJJ2"/>
<proteinExistence type="predicted"/>